<comment type="similarity">
    <text evidence="1 7">Belongs to the thiolase-like superfamily. Thiolase family.</text>
</comment>
<dbReference type="PANTHER" id="PTHR18919">
    <property type="entry name" value="ACETYL-COA C-ACYLTRANSFERASE"/>
    <property type="match status" value="1"/>
</dbReference>
<dbReference type="InterPro" id="IPR002155">
    <property type="entry name" value="Thiolase"/>
</dbReference>
<dbReference type="EMBL" id="CP087164">
    <property type="protein sequence ID" value="UGS36139.1"/>
    <property type="molecule type" value="Genomic_DNA"/>
</dbReference>
<accession>A0A9E6XXB7</accession>
<evidence type="ECO:0000256" key="4">
    <source>
        <dbReference type="ARBA" id="ARBA00023315"/>
    </source>
</evidence>
<dbReference type="KEGG" id="sbae:DSM104329_02539"/>
<evidence type="ECO:0000256" key="6">
    <source>
        <dbReference type="PIRSR" id="PIRSR000429-1"/>
    </source>
</evidence>
<dbReference type="InterPro" id="IPR020617">
    <property type="entry name" value="Thiolase_C"/>
</dbReference>
<evidence type="ECO:0000256" key="5">
    <source>
        <dbReference type="ARBA" id="ARBA00040529"/>
    </source>
</evidence>
<evidence type="ECO:0000256" key="1">
    <source>
        <dbReference type="ARBA" id="ARBA00010982"/>
    </source>
</evidence>
<dbReference type="InterPro" id="IPR016039">
    <property type="entry name" value="Thiolase-like"/>
</dbReference>
<feature type="domain" description="Thiolase N-terminal" evidence="9">
    <location>
        <begin position="14"/>
        <end position="262"/>
    </location>
</feature>
<evidence type="ECO:0000256" key="2">
    <source>
        <dbReference type="ARBA" id="ARBA00012705"/>
    </source>
</evidence>
<protein>
    <recommendedName>
        <fullName evidence="5">Probable acetyl-CoA acetyltransferase</fullName>
        <ecNumber evidence="2">2.3.1.9</ecNumber>
    </recommendedName>
</protein>
<dbReference type="PIRSF" id="PIRSF000429">
    <property type="entry name" value="Ac-CoA_Ac_transf"/>
    <property type="match status" value="1"/>
</dbReference>
<dbReference type="RefSeq" id="WP_259315816.1">
    <property type="nucleotide sequence ID" value="NZ_CP087164.1"/>
</dbReference>
<dbReference type="Pfam" id="PF00108">
    <property type="entry name" value="Thiolase_N"/>
    <property type="match status" value="1"/>
</dbReference>
<organism evidence="11 12">
    <name type="scientific">Capillimicrobium parvum</name>
    <dbReference type="NCBI Taxonomy" id="2884022"/>
    <lineage>
        <taxon>Bacteria</taxon>
        <taxon>Bacillati</taxon>
        <taxon>Actinomycetota</taxon>
        <taxon>Thermoleophilia</taxon>
        <taxon>Solirubrobacterales</taxon>
        <taxon>Capillimicrobiaceae</taxon>
        <taxon>Capillimicrobium</taxon>
    </lineage>
</organism>
<evidence type="ECO:0000256" key="8">
    <source>
        <dbReference type="SAM" id="MobiDB-lite"/>
    </source>
</evidence>
<dbReference type="AlphaFoldDB" id="A0A9E6XXB7"/>
<dbReference type="Proteomes" id="UP001162834">
    <property type="component" value="Chromosome"/>
</dbReference>
<feature type="active site" description="Acyl-thioester intermediate" evidence="6">
    <location>
        <position position="90"/>
    </location>
</feature>
<sequence length="395" mass="41818">MRFENTVIPLRAAWSSPFVRWQGATADLNSLELAKQVTGRALRERGTTWPVRELVLGWTIPQKEAFYGAPTLAAQLGFPGVSGPMISQACATSVAALHAAAATQDVEPMGARLVVTTDRTSNGPHLTYPRTSAPGGTPDSENWVLDSFARDPMTGESMLATAERVAVEGGMDKSHLDELTVRRYEQYADALADDRAFQRRWMVPITVGRGKRATEIEEDQGIRPAVLEELGALAPVTPDGVVSYGSQTHPADGAAGMILTTAQQARDLGVDGPLARIRSTGFARVDAGTMPKAPVPAARAALHDAGLTFDDVDIVKTHNPFVVNDVWFARETGVDARALNPYGCSLIYGHPQGPTGARGIVELLHALEDRGGGIGLFTGCAAGDTGAAVVVEVTG</sequence>
<evidence type="ECO:0000313" key="12">
    <source>
        <dbReference type="Proteomes" id="UP001162834"/>
    </source>
</evidence>
<name>A0A9E6XXB7_9ACTN</name>
<dbReference type="Pfam" id="PF02803">
    <property type="entry name" value="Thiolase_C"/>
    <property type="match status" value="1"/>
</dbReference>
<dbReference type="InterPro" id="IPR020616">
    <property type="entry name" value="Thiolase_N"/>
</dbReference>
<dbReference type="PANTHER" id="PTHR18919:SF107">
    <property type="entry name" value="ACETYL-COA ACETYLTRANSFERASE, CYTOSOLIC"/>
    <property type="match status" value="1"/>
</dbReference>
<feature type="region of interest" description="Disordered" evidence="8">
    <location>
        <begin position="120"/>
        <end position="139"/>
    </location>
</feature>
<keyword evidence="3 7" id="KW-0808">Transferase</keyword>
<evidence type="ECO:0000259" key="10">
    <source>
        <dbReference type="Pfam" id="PF02803"/>
    </source>
</evidence>
<keyword evidence="12" id="KW-1185">Reference proteome</keyword>
<proteinExistence type="inferred from homology"/>
<evidence type="ECO:0000256" key="3">
    <source>
        <dbReference type="ARBA" id="ARBA00022679"/>
    </source>
</evidence>
<feature type="active site" description="Proton acceptor" evidence="6">
    <location>
        <position position="350"/>
    </location>
</feature>
<dbReference type="CDD" id="cd00751">
    <property type="entry name" value="thiolase"/>
    <property type="match status" value="1"/>
</dbReference>
<dbReference type="GO" id="GO:0003985">
    <property type="term" value="F:acetyl-CoA C-acetyltransferase activity"/>
    <property type="evidence" value="ECO:0007669"/>
    <property type="project" value="UniProtKB-EC"/>
</dbReference>
<feature type="domain" description="Thiolase C-terminal" evidence="10">
    <location>
        <begin position="273"/>
        <end position="392"/>
    </location>
</feature>
<feature type="active site" description="Proton acceptor" evidence="6">
    <location>
        <position position="380"/>
    </location>
</feature>
<evidence type="ECO:0000256" key="7">
    <source>
        <dbReference type="RuleBase" id="RU003557"/>
    </source>
</evidence>
<keyword evidence="4 7" id="KW-0012">Acyltransferase</keyword>
<evidence type="ECO:0000259" key="9">
    <source>
        <dbReference type="Pfam" id="PF00108"/>
    </source>
</evidence>
<gene>
    <name evidence="11" type="ORF">DSM104329_02539</name>
</gene>
<dbReference type="SUPFAM" id="SSF53901">
    <property type="entry name" value="Thiolase-like"/>
    <property type="match status" value="1"/>
</dbReference>
<evidence type="ECO:0000313" key="11">
    <source>
        <dbReference type="EMBL" id="UGS36139.1"/>
    </source>
</evidence>
<dbReference type="Gene3D" id="3.40.47.10">
    <property type="match status" value="2"/>
</dbReference>
<dbReference type="EC" id="2.3.1.9" evidence="2"/>
<reference evidence="11" key="1">
    <citation type="journal article" date="2022" name="Int. J. Syst. Evol. Microbiol.">
        <title>Pseudomonas aegrilactucae sp. nov. and Pseudomonas morbosilactucae sp. nov., pathogens causing bacterial rot of lettuce in Japan.</title>
        <authorList>
            <person name="Sawada H."/>
            <person name="Fujikawa T."/>
            <person name="Satou M."/>
        </authorList>
    </citation>
    <scope>NUCLEOTIDE SEQUENCE</scope>
    <source>
        <strain evidence="11">0166_1</strain>
    </source>
</reference>